<accession>A0A482VJH6</accession>
<feature type="transmembrane region" description="Helical" evidence="1">
    <location>
        <begin position="109"/>
        <end position="131"/>
    </location>
</feature>
<comment type="caution">
    <text evidence="2">The sequence shown here is derived from an EMBL/GenBank/DDBJ whole genome shotgun (WGS) entry which is preliminary data.</text>
</comment>
<proteinExistence type="predicted"/>
<feature type="transmembrane region" description="Helical" evidence="1">
    <location>
        <begin position="43"/>
        <end position="62"/>
    </location>
</feature>
<keyword evidence="1" id="KW-1133">Transmembrane helix</keyword>
<reference evidence="2 3" key="1">
    <citation type="submission" date="2017-03" db="EMBL/GenBank/DDBJ databases">
        <title>Genome of the blue death feigning beetle - Asbolus verrucosus.</title>
        <authorList>
            <person name="Rider S.D."/>
        </authorList>
    </citation>
    <scope>NUCLEOTIDE SEQUENCE [LARGE SCALE GENOMIC DNA]</scope>
    <source>
        <strain evidence="2">Butters</strain>
        <tissue evidence="2">Head and leg muscle</tissue>
    </source>
</reference>
<organism evidence="2 3">
    <name type="scientific">Asbolus verrucosus</name>
    <name type="common">Desert ironclad beetle</name>
    <dbReference type="NCBI Taxonomy" id="1661398"/>
    <lineage>
        <taxon>Eukaryota</taxon>
        <taxon>Metazoa</taxon>
        <taxon>Ecdysozoa</taxon>
        <taxon>Arthropoda</taxon>
        <taxon>Hexapoda</taxon>
        <taxon>Insecta</taxon>
        <taxon>Pterygota</taxon>
        <taxon>Neoptera</taxon>
        <taxon>Endopterygota</taxon>
        <taxon>Coleoptera</taxon>
        <taxon>Polyphaga</taxon>
        <taxon>Cucujiformia</taxon>
        <taxon>Tenebrionidae</taxon>
        <taxon>Pimeliinae</taxon>
        <taxon>Asbolus</taxon>
    </lineage>
</organism>
<dbReference type="Proteomes" id="UP000292052">
    <property type="component" value="Unassembled WGS sequence"/>
</dbReference>
<evidence type="ECO:0000313" key="3">
    <source>
        <dbReference type="Proteomes" id="UP000292052"/>
    </source>
</evidence>
<keyword evidence="1" id="KW-0812">Transmembrane</keyword>
<evidence type="ECO:0000256" key="1">
    <source>
        <dbReference type="SAM" id="Phobius"/>
    </source>
</evidence>
<keyword evidence="1" id="KW-0472">Membrane</keyword>
<gene>
    <name evidence="2" type="ORF">BDFB_005576</name>
</gene>
<evidence type="ECO:0008006" key="4">
    <source>
        <dbReference type="Google" id="ProtNLM"/>
    </source>
</evidence>
<dbReference type="OrthoDB" id="6753431at2759"/>
<feature type="transmembrane region" description="Helical" evidence="1">
    <location>
        <begin position="151"/>
        <end position="170"/>
    </location>
</feature>
<name>A0A482VJH6_ASBVE</name>
<sequence length="198" mass="21853">MAERAINQRRAQFLKAFAPVSASLDELIREKLESGKFPLTKTGWTKIIAILVTLAGIALFYGQSWDVCENKPDWYLIVFPVCTGANIVVLLLFYMIFSFGCTVSYPGRWVTADIIANLLFGIIAIIGSVMTTLPTLKCRENVTMHAIPGPLGIAGGALSIIGCAAIFLMYRYVDDDDEGETPQTPMERNIDLRKSMHA</sequence>
<keyword evidence="3" id="KW-1185">Reference proteome</keyword>
<feature type="transmembrane region" description="Helical" evidence="1">
    <location>
        <begin position="74"/>
        <end position="97"/>
    </location>
</feature>
<dbReference type="EMBL" id="QDEB01095848">
    <property type="protein sequence ID" value="RZC32609.1"/>
    <property type="molecule type" value="Genomic_DNA"/>
</dbReference>
<protein>
    <recommendedName>
        <fullName evidence="4">MARVEL domain-containing protein</fullName>
    </recommendedName>
</protein>
<evidence type="ECO:0000313" key="2">
    <source>
        <dbReference type="EMBL" id="RZC32609.1"/>
    </source>
</evidence>
<dbReference type="AlphaFoldDB" id="A0A482VJH6"/>